<dbReference type="Gene3D" id="3.40.190.290">
    <property type="match status" value="1"/>
</dbReference>
<name>A0A4P2VGA2_FLUSA</name>
<accession>A0A4P2VGA2</accession>
<proteinExistence type="inferred from homology"/>
<evidence type="ECO:0000256" key="1">
    <source>
        <dbReference type="ARBA" id="ARBA00009437"/>
    </source>
</evidence>
<dbReference type="InterPro" id="IPR005119">
    <property type="entry name" value="LysR_subst-bd"/>
</dbReference>
<dbReference type="SUPFAM" id="SSF53850">
    <property type="entry name" value="Periplasmic binding protein-like II"/>
    <property type="match status" value="1"/>
</dbReference>
<dbReference type="GO" id="GO:0043565">
    <property type="term" value="F:sequence-specific DNA binding"/>
    <property type="evidence" value="ECO:0007669"/>
    <property type="project" value="TreeGrafter"/>
</dbReference>
<dbReference type="PANTHER" id="PTHR30537:SF72">
    <property type="entry name" value="LYSR FAMILY TRANSCRIPTIONAL REGULATOR"/>
    <property type="match status" value="1"/>
</dbReference>
<dbReference type="Proteomes" id="UP000291236">
    <property type="component" value="Chromosome"/>
</dbReference>
<dbReference type="AlphaFoldDB" id="A0A4P2VGA2"/>
<comment type="similarity">
    <text evidence="1">Belongs to the LysR transcriptional regulatory family.</text>
</comment>
<dbReference type="InterPro" id="IPR058163">
    <property type="entry name" value="LysR-type_TF_proteobact-type"/>
</dbReference>
<evidence type="ECO:0000259" key="2">
    <source>
        <dbReference type="Pfam" id="PF03466"/>
    </source>
</evidence>
<evidence type="ECO:0000313" key="3">
    <source>
        <dbReference type="EMBL" id="BBH51873.1"/>
    </source>
</evidence>
<sequence>MVRVVDLIDSLYITKLIWELKIIDCASLSYFRQLDRAVSVSHLSKHFIINYASADSATSVFEYFLEEKTHQVKMNSLLTLNNAESYISAALSGLGIIQVPAYDVRDLIEQNILVKILENYQPQSLPISFLYPHRKQIVKPLNVFMEWFNELICSYLK</sequence>
<evidence type="ECO:0000313" key="4">
    <source>
        <dbReference type="Proteomes" id="UP000291236"/>
    </source>
</evidence>
<protein>
    <recommendedName>
        <fullName evidence="2">LysR substrate-binding domain-containing protein</fullName>
    </recommendedName>
</protein>
<dbReference type="PANTHER" id="PTHR30537">
    <property type="entry name" value="HTH-TYPE TRANSCRIPTIONAL REGULATOR"/>
    <property type="match status" value="1"/>
</dbReference>
<dbReference type="Pfam" id="PF03466">
    <property type="entry name" value="LysR_substrate"/>
    <property type="match status" value="1"/>
</dbReference>
<gene>
    <name evidence="3" type="ORF">JCM31447_02980</name>
</gene>
<keyword evidence="4" id="KW-1185">Reference proteome</keyword>
<dbReference type="EMBL" id="AP019368">
    <property type="protein sequence ID" value="BBH51873.1"/>
    <property type="molecule type" value="Genomic_DNA"/>
</dbReference>
<reference evidence="3 4" key="1">
    <citation type="submission" date="2018-12" db="EMBL/GenBank/DDBJ databases">
        <title>Rubrispira sanarue gen. nov., sp., nov., a member of the order Silvanigrellales, isolated from a brackish lake in Hamamatsu Japan.</title>
        <authorList>
            <person name="Maejima Y."/>
            <person name="Iino T."/>
            <person name="Muraguchi Y."/>
            <person name="Fukuda K."/>
            <person name="Nojiri H."/>
            <person name="Ohkuma M."/>
            <person name="Moriuchi R."/>
            <person name="Dohra H."/>
            <person name="Kimbara K."/>
            <person name="Shintani M."/>
        </authorList>
    </citation>
    <scope>NUCLEOTIDE SEQUENCE [LARGE SCALE GENOMIC DNA]</scope>
    <source>
        <strain evidence="3 4">RF1110005</strain>
    </source>
</reference>
<dbReference type="GO" id="GO:0003700">
    <property type="term" value="F:DNA-binding transcription factor activity"/>
    <property type="evidence" value="ECO:0007669"/>
    <property type="project" value="TreeGrafter"/>
</dbReference>
<feature type="domain" description="LysR substrate-binding" evidence="2">
    <location>
        <begin position="14"/>
        <end position="150"/>
    </location>
</feature>
<dbReference type="GO" id="GO:0006351">
    <property type="term" value="P:DNA-templated transcription"/>
    <property type="evidence" value="ECO:0007669"/>
    <property type="project" value="TreeGrafter"/>
</dbReference>
<dbReference type="KEGG" id="sbf:JCM31447_02980"/>
<organism evidence="3 4">
    <name type="scientific">Fluviispira sanaruensis</name>
    <dbReference type="NCBI Taxonomy" id="2493639"/>
    <lineage>
        <taxon>Bacteria</taxon>
        <taxon>Pseudomonadati</taxon>
        <taxon>Bdellovibrionota</taxon>
        <taxon>Oligoflexia</taxon>
        <taxon>Silvanigrellales</taxon>
        <taxon>Silvanigrellaceae</taxon>
        <taxon>Fluviispira</taxon>
    </lineage>
</organism>